<feature type="compositionally biased region" description="Basic and acidic residues" evidence="1">
    <location>
        <begin position="1"/>
        <end position="25"/>
    </location>
</feature>
<sequence>MDTGRDRPARESDDERGRRKDSDHPRSKRLRANIGASKDDDSRYTNRNPIRRGPNGLIHATERGKLKAQE</sequence>
<dbReference type="EMBL" id="HG992978">
    <property type="protein sequence ID" value="CAE7016090.1"/>
    <property type="molecule type" value="Genomic_DNA"/>
</dbReference>
<evidence type="ECO:0000256" key="1">
    <source>
        <dbReference type="SAM" id="MobiDB-lite"/>
    </source>
</evidence>
<organism evidence="2 3">
    <name type="scientific">Pyrenophora teres f. teres</name>
    <dbReference type="NCBI Taxonomy" id="97479"/>
    <lineage>
        <taxon>Eukaryota</taxon>
        <taxon>Fungi</taxon>
        <taxon>Dikarya</taxon>
        <taxon>Ascomycota</taxon>
        <taxon>Pezizomycotina</taxon>
        <taxon>Dothideomycetes</taxon>
        <taxon>Pleosporomycetidae</taxon>
        <taxon>Pleosporales</taxon>
        <taxon>Pleosporineae</taxon>
        <taxon>Pleosporaceae</taxon>
        <taxon>Pyrenophora</taxon>
    </lineage>
</organism>
<dbReference type="Proteomes" id="UP000472372">
    <property type="component" value="Chromosome 2"/>
</dbReference>
<evidence type="ECO:0000313" key="3">
    <source>
        <dbReference type="Proteomes" id="UP000472372"/>
    </source>
</evidence>
<feature type="compositionally biased region" description="Basic and acidic residues" evidence="1">
    <location>
        <begin position="60"/>
        <end position="70"/>
    </location>
</feature>
<protein>
    <submittedName>
        <fullName evidence="2">Uncharacterized protein</fullName>
    </submittedName>
</protein>
<dbReference type="AlphaFoldDB" id="A0A6S6VKZ1"/>
<reference evidence="2" key="1">
    <citation type="submission" date="2021-02" db="EMBL/GenBank/DDBJ databases">
        <authorList>
            <person name="Syme A R."/>
            <person name="Syme A R."/>
            <person name="Moolhuijzen P."/>
        </authorList>
    </citation>
    <scope>NUCLEOTIDE SEQUENCE</scope>
    <source>
        <strain evidence="2">W1-1</strain>
    </source>
</reference>
<feature type="region of interest" description="Disordered" evidence="1">
    <location>
        <begin position="1"/>
        <end position="70"/>
    </location>
</feature>
<name>A0A6S6VKZ1_9PLEO</name>
<evidence type="ECO:0000313" key="2">
    <source>
        <dbReference type="EMBL" id="CAE7016090.1"/>
    </source>
</evidence>
<proteinExistence type="predicted"/>
<accession>A0A6S6VKZ1</accession>
<gene>
    <name evidence="2" type="ORF">PTTW11_02901</name>
</gene>